<accession>A0A9W4XW52</accession>
<evidence type="ECO:0000313" key="2">
    <source>
        <dbReference type="Proteomes" id="UP001152607"/>
    </source>
</evidence>
<name>A0A9W4XW52_9PLEO</name>
<sequence>MLLADLRWCYVDNARIRNRYRHARKSFERCTSTFSTRLDSLRNVLHVFADTIK</sequence>
<organism evidence="1 2">
    <name type="scientific">Periconia digitata</name>
    <dbReference type="NCBI Taxonomy" id="1303443"/>
    <lineage>
        <taxon>Eukaryota</taxon>
        <taxon>Fungi</taxon>
        <taxon>Dikarya</taxon>
        <taxon>Ascomycota</taxon>
        <taxon>Pezizomycotina</taxon>
        <taxon>Dothideomycetes</taxon>
        <taxon>Pleosporomycetidae</taxon>
        <taxon>Pleosporales</taxon>
        <taxon>Massarineae</taxon>
        <taxon>Periconiaceae</taxon>
        <taxon>Periconia</taxon>
    </lineage>
</organism>
<evidence type="ECO:0000313" key="1">
    <source>
        <dbReference type="EMBL" id="CAI6340311.1"/>
    </source>
</evidence>
<gene>
    <name evidence="1" type="ORF">PDIGIT_LOCUS13487</name>
</gene>
<proteinExistence type="predicted"/>
<comment type="caution">
    <text evidence="1">The sequence shown here is derived from an EMBL/GenBank/DDBJ whole genome shotgun (WGS) entry which is preliminary data.</text>
</comment>
<reference evidence="1" key="1">
    <citation type="submission" date="2023-01" db="EMBL/GenBank/DDBJ databases">
        <authorList>
            <person name="Van Ghelder C."/>
            <person name="Rancurel C."/>
        </authorList>
    </citation>
    <scope>NUCLEOTIDE SEQUENCE</scope>
    <source>
        <strain evidence="1">CNCM I-4278</strain>
    </source>
</reference>
<protein>
    <submittedName>
        <fullName evidence="1">Uncharacterized protein</fullName>
    </submittedName>
</protein>
<dbReference type="AlphaFoldDB" id="A0A9W4XW52"/>
<dbReference type="EMBL" id="CAOQHR010000010">
    <property type="protein sequence ID" value="CAI6340311.1"/>
    <property type="molecule type" value="Genomic_DNA"/>
</dbReference>
<keyword evidence="2" id="KW-1185">Reference proteome</keyword>
<dbReference type="Proteomes" id="UP001152607">
    <property type="component" value="Unassembled WGS sequence"/>
</dbReference>